<feature type="compositionally biased region" description="Polar residues" evidence="1">
    <location>
        <begin position="1"/>
        <end position="18"/>
    </location>
</feature>
<accession>A0AAE1AXK0</accession>
<evidence type="ECO:0000256" key="1">
    <source>
        <dbReference type="SAM" id="MobiDB-lite"/>
    </source>
</evidence>
<feature type="region of interest" description="Disordered" evidence="1">
    <location>
        <begin position="1"/>
        <end position="66"/>
    </location>
</feature>
<dbReference type="EMBL" id="JAWDGP010001097">
    <property type="protein sequence ID" value="KAK3794697.1"/>
    <property type="molecule type" value="Genomic_DNA"/>
</dbReference>
<dbReference type="AlphaFoldDB" id="A0AAE1AXK0"/>
<organism evidence="2 3">
    <name type="scientific">Elysia crispata</name>
    <name type="common">lettuce slug</name>
    <dbReference type="NCBI Taxonomy" id="231223"/>
    <lineage>
        <taxon>Eukaryota</taxon>
        <taxon>Metazoa</taxon>
        <taxon>Spiralia</taxon>
        <taxon>Lophotrochozoa</taxon>
        <taxon>Mollusca</taxon>
        <taxon>Gastropoda</taxon>
        <taxon>Heterobranchia</taxon>
        <taxon>Euthyneura</taxon>
        <taxon>Panpulmonata</taxon>
        <taxon>Sacoglossa</taxon>
        <taxon>Placobranchoidea</taxon>
        <taxon>Plakobranchidae</taxon>
        <taxon>Elysia</taxon>
    </lineage>
</organism>
<proteinExistence type="predicted"/>
<feature type="compositionally biased region" description="Acidic residues" evidence="1">
    <location>
        <begin position="30"/>
        <end position="42"/>
    </location>
</feature>
<gene>
    <name evidence="2" type="ORF">RRG08_056713</name>
</gene>
<evidence type="ECO:0000313" key="3">
    <source>
        <dbReference type="Proteomes" id="UP001283361"/>
    </source>
</evidence>
<comment type="caution">
    <text evidence="2">The sequence shown here is derived from an EMBL/GenBank/DDBJ whole genome shotgun (WGS) entry which is preliminary data.</text>
</comment>
<sequence>MESASTQSTDEIVRTTVSKLREEPATIEDFFSDENESDDEEDYKGGGHTSRQYSSLKRQDRPVTKM</sequence>
<feature type="compositionally biased region" description="Basic and acidic residues" evidence="1">
    <location>
        <begin position="57"/>
        <end position="66"/>
    </location>
</feature>
<dbReference type="Proteomes" id="UP001283361">
    <property type="component" value="Unassembled WGS sequence"/>
</dbReference>
<reference evidence="2" key="1">
    <citation type="journal article" date="2023" name="G3 (Bethesda)">
        <title>A reference genome for the long-term kleptoplast-retaining sea slug Elysia crispata morphotype clarki.</title>
        <authorList>
            <person name="Eastman K.E."/>
            <person name="Pendleton A.L."/>
            <person name="Shaikh M.A."/>
            <person name="Suttiyut T."/>
            <person name="Ogas R."/>
            <person name="Tomko P."/>
            <person name="Gavelis G."/>
            <person name="Widhalm J.R."/>
            <person name="Wisecaver J.H."/>
        </authorList>
    </citation>
    <scope>NUCLEOTIDE SEQUENCE</scope>
    <source>
        <strain evidence="2">ECLA1</strain>
    </source>
</reference>
<protein>
    <submittedName>
        <fullName evidence="2">Uncharacterized protein</fullName>
    </submittedName>
</protein>
<evidence type="ECO:0000313" key="2">
    <source>
        <dbReference type="EMBL" id="KAK3794697.1"/>
    </source>
</evidence>
<keyword evidence="3" id="KW-1185">Reference proteome</keyword>
<name>A0AAE1AXK0_9GAST</name>